<dbReference type="SUPFAM" id="SSF54001">
    <property type="entry name" value="Cysteine proteinases"/>
    <property type="match status" value="1"/>
</dbReference>
<dbReference type="AlphaFoldDB" id="A0AAN8Y782"/>
<gene>
    <name evidence="3" type="ORF">RDI58_020086</name>
</gene>
<sequence length="200" mass="23295">MVYDPDFDKAVMCKHIKGFSRSGNGVEESEMRLSKRRRLSFGMDLDSKNMKRLFIRKSKSCFPLALRGLNNLGNTCFMNFVLQVLHHAPPLRNYFLSDRHNREICRKMSSDRLSLPCDIDLIFSAIFSGDRSPYSPACWWQYSENHATYEQQDAHEFFISMLNKIHDKERKARLAIKRYILMRMALILLVNVGHLLGSVA</sequence>
<proteinExistence type="predicted"/>
<reference evidence="3 4" key="1">
    <citation type="submission" date="2024-02" db="EMBL/GenBank/DDBJ databases">
        <title>de novo genome assembly of Solanum bulbocastanum strain 11H21.</title>
        <authorList>
            <person name="Hosaka A.J."/>
        </authorList>
    </citation>
    <scope>NUCLEOTIDE SEQUENCE [LARGE SCALE GENOMIC DNA]</scope>
    <source>
        <tissue evidence="3">Young leaves</tissue>
    </source>
</reference>
<keyword evidence="4" id="KW-1185">Reference proteome</keyword>
<dbReference type="EMBL" id="JBANQN010000008">
    <property type="protein sequence ID" value="KAK6782290.1"/>
    <property type="molecule type" value="Genomic_DNA"/>
</dbReference>
<dbReference type="Proteomes" id="UP001371456">
    <property type="component" value="Unassembled WGS sequence"/>
</dbReference>
<dbReference type="InterPro" id="IPR001394">
    <property type="entry name" value="Peptidase_C19_UCH"/>
</dbReference>
<feature type="transmembrane region" description="Helical" evidence="1">
    <location>
        <begin position="180"/>
        <end position="199"/>
    </location>
</feature>
<keyword evidence="1" id="KW-0812">Transmembrane</keyword>
<dbReference type="GO" id="GO:0016579">
    <property type="term" value="P:protein deubiquitination"/>
    <property type="evidence" value="ECO:0007669"/>
    <property type="project" value="InterPro"/>
</dbReference>
<evidence type="ECO:0000259" key="2">
    <source>
        <dbReference type="PROSITE" id="PS50235"/>
    </source>
</evidence>
<evidence type="ECO:0000313" key="4">
    <source>
        <dbReference type="Proteomes" id="UP001371456"/>
    </source>
</evidence>
<comment type="caution">
    <text evidence="3">The sequence shown here is derived from an EMBL/GenBank/DDBJ whole genome shotgun (WGS) entry which is preliminary data.</text>
</comment>
<accession>A0AAN8Y782</accession>
<dbReference type="PANTHER" id="PTHR21646">
    <property type="entry name" value="UBIQUITIN CARBOXYL-TERMINAL HYDROLASE"/>
    <property type="match status" value="1"/>
</dbReference>
<dbReference type="InterPro" id="IPR038765">
    <property type="entry name" value="Papain-like_cys_pep_sf"/>
</dbReference>
<dbReference type="Pfam" id="PF00443">
    <property type="entry name" value="UCH"/>
    <property type="match status" value="1"/>
</dbReference>
<name>A0AAN8Y782_SOLBU</name>
<protein>
    <recommendedName>
        <fullName evidence="2">USP domain-containing protein</fullName>
    </recommendedName>
</protein>
<organism evidence="3 4">
    <name type="scientific">Solanum bulbocastanum</name>
    <name type="common">Wild potato</name>
    <dbReference type="NCBI Taxonomy" id="147425"/>
    <lineage>
        <taxon>Eukaryota</taxon>
        <taxon>Viridiplantae</taxon>
        <taxon>Streptophyta</taxon>
        <taxon>Embryophyta</taxon>
        <taxon>Tracheophyta</taxon>
        <taxon>Spermatophyta</taxon>
        <taxon>Magnoliopsida</taxon>
        <taxon>eudicotyledons</taxon>
        <taxon>Gunneridae</taxon>
        <taxon>Pentapetalae</taxon>
        <taxon>asterids</taxon>
        <taxon>lamiids</taxon>
        <taxon>Solanales</taxon>
        <taxon>Solanaceae</taxon>
        <taxon>Solanoideae</taxon>
        <taxon>Solaneae</taxon>
        <taxon>Solanum</taxon>
    </lineage>
</organism>
<dbReference type="InterPro" id="IPR028889">
    <property type="entry name" value="USP"/>
</dbReference>
<dbReference type="PANTHER" id="PTHR21646:SF49">
    <property type="entry name" value="UBIQUITIN C-TERMINAL HYDROLASE 22"/>
    <property type="match status" value="1"/>
</dbReference>
<keyword evidence="1" id="KW-0472">Membrane</keyword>
<keyword evidence="1" id="KW-1133">Transmembrane helix</keyword>
<dbReference type="Gene3D" id="3.90.70.10">
    <property type="entry name" value="Cysteine proteinases"/>
    <property type="match status" value="1"/>
</dbReference>
<dbReference type="GO" id="GO:0004843">
    <property type="term" value="F:cysteine-type deubiquitinase activity"/>
    <property type="evidence" value="ECO:0007669"/>
    <property type="project" value="InterPro"/>
</dbReference>
<dbReference type="PROSITE" id="PS50235">
    <property type="entry name" value="USP_3"/>
    <property type="match status" value="1"/>
</dbReference>
<dbReference type="InterPro" id="IPR050185">
    <property type="entry name" value="Ub_carboxyl-term_hydrolase"/>
</dbReference>
<feature type="domain" description="USP" evidence="2">
    <location>
        <begin position="67"/>
        <end position="200"/>
    </location>
</feature>
<evidence type="ECO:0000313" key="3">
    <source>
        <dbReference type="EMBL" id="KAK6782290.1"/>
    </source>
</evidence>
<evidence type="ECO:0000256" key="1">
    <source>
        <dbReference type="SAM" id="Phobius"/>
    </source>
</evidence>